<evidence type="ECO:0000259" key="2">
    <source>
        <dbReference type="Pfam" id="PF00248"/>
    </source>
</evidence>
<comment type="caution">
    <text evidence="3">The sequence shown here is derived from an EMBL/GenBank/DDBJ whole genome shotgun (WGS) entry which is preliminary data.</text>
</comment>
<evidence type="ECO:0000313" key="4">
    <source>
        <dbReference type="Proteomes" id="UP000634206"/>
    </source>
</evidence>
<dbReference type="EMBL" id="JAENIG010000005">
    <property type="protein sequence ID" value="MBK1855203.1"/>
    <property type="molecule type" value="Genomic_DNA"/>
</dbReference>
<dbReference type="InterPro" id="IPR020471">
    <property type="entry name" value="AKR"/>
</dbReference>
<evidence type="ECO:0000313" key="3">
    <source>
        <dbReference type="EMBL" id="MBK1855203.1"/>
    </source>
</evidence>
<gene>
    <name evidence="3" type="ORF">JIN83_09560</name>
</gene>
<dbReference type="InterPro" id="IPR023210">
    <property type="entry name" value="NADP_OxRdtase_dom"/>
</dbReference>
<dbReference type="GO" id="GO:0016491">
    <property type="term" value="F:oxidoreductase activity"/>
    <property type="evidence" value="ECO:0007669"/>
    <property type="project" value="InterPro"/>
</dbReference>
<accession>A0AAE2SC96</accession>
<feature type="domain" description="NADP-dependent oxidoreductase" evidence="2">
    <location>
        <begin position="66"/>
        <end position="376"/>
    </location>
</feature>
<dbReference type="Pfam" id="PF00248">
    <property type="entry name" value="Aldo_ket_red"/>
    <property type="match status" value="1"/>
</dbReference>
<dbReference type="AlphaFoldDB" id="A0AAE2SC96"/>
<dbReference type="CDD" id="cd19152">
    <property type="entry name" value="AKR_AKR15A"/>
    <property type="match status" value="1"/>
</dbReference>
<dbReference type="Proteomes" id="UP000634206">
    <property type="component" value="Unassembled WGS sequence"/>
</dbReference>
<proteinExistence type="predicted"/>
<dbReference type="RefSeq" id="WP_309489816.1">
    <property type="nucleotide sequence ID" value="NZ_JAENIG010000005.1"/>
</dbReference>
<evidence type="ECO:0000256" key="1">
    <source>
        <dbReference type="SAM" id="MobiDB-lite"/>
    </source>
</evidence>
<dbReference type="GO" id="GO:0005829">
    <property type="term" value="C:cytosol"/>
    <property type="evidence" value="ECO:0007669"/>
    <property type="project" value="TreeGrafter"/>
</dbReference>
<keyword evidence="4" id="KW-1185">Reference proteome</keyword>
<reference evidence="3" key="1">
    <citation type="submission" date="2021-01" db="EMBL/GenBank/DDBJ databases">
        <title>Modified the classification status of verrucomicrobia.</title>
        <authorList>
            <person name="Feng X."/>
        </authorList>
    </citation>
    <scope>NUCLEOTIDE SEQUENCE</scope>
    <source>
        <strain evidence="3">5K15</strain>
    </source>
</reference>
<dbReference type="PANTHER" id="PTHR42686:SF1">
    <property type="entry name" value="GH17980P-RELATED"/>
    <property type="match status" value="1"/>
</dbReference>
<dbReference type="SUPFAM" id="SSF51430">
    <property type="entry name" value="NAD(P)-linked oxidoreductase"/>
    <property type="match status" value="1"/>
</dbReference>
<organism evidence="3 4">
    <name type="scientific">Oceaniferula flava</name>
    <dbReference type="NCBI Taxonomy" id="2800421"/>
    <lineage>
        <taxon>Bacteria</taxon>
        <taxon>Pseudomonadati</taxon>
        <taxon>Verrucomicrobiota</taxon>
        <taxon>Verrucomicrobiia</taxon>
        <taxon>Verrucomicrobiales</taxon>
        <taxon>Verrucomicrobiaceae</taxon>
        <taxon>Oceaniferula</taxon>
    </lineage>
</organism>
<name>A0AAE2SC96_9BACT</name>
<dbReference type="Gene3D" id="3.20.20.100">
    <property type="entry name" value="NADP-dependent oxidoreductase domain"/>
    <property type="match status" value="1"/>
</dbReference>
<dbReference type="InterPro" id="IPR036812">
    <property type="entry name" value="NAD(P)_OxRdtase_dom_sf"/>
</dbReference>
<feature type="region of interest" description="Disordered" evidence="1">
    <location>
        <begin position="43"/>
        <end position="62"/>
    </location>
</feature>
<dbReference type="PANTHER" id="PTHR42686">
    <property type="entry name" value="GH17980P-RELATED"/>
    <property type="match status" value="1"/>
</dbReference>
<sequence>MTRRELIRTGALLGIGTAASQMATAKELEIRTTNEALMKTQGPVDASEDLPTNKPGEGKHYRPKYRMGLGGLAAGNGFNTISTDEEILEMLHEAWDLGVRHFDTSPFYGLSLSERRFGDLLRNKKREDYVLSSKVGRLLTPSAEPLPKRWHWANHSPFHYRYDYTAAGTRRSIEDSLHRMGVSSLDIVYIHDLSPQNSDMGKEWTKYYDEAVKGAIPELTKMREEGIIKGWGFGVNTPDVVYKSLDICDPDICLLALQYSIMDHKQALEKTFPILDKRDISVVVGAPLNGGFVAGRNRYNYSASIPPAMKEKFTAISAVAKKHGVDTKTAALQFAEAPSTVSAIIPGARTKEQIQQNIASMKVQIPAAFWSELKAKKLIEQNAATPA</sequence>
<protein>
    <submittedName>
        <fullName evidence="3">Aldo/keto reductase</fullName>
    </submittedName>
</protein>